<dbReference type="CDD" id="cd03135">
    <property type="entry name" value="GATase1_DJ-1"/>
    <property type="match status" value="1"/>
</dbReference>
<reference evidence="3 4" key="1">
    <citation type="journal article" date="2020" name="Arch. Microbiol.">
        <title>The genome sequence of the giant phototrophic gammaproteobacterium Thiospirillum jenense gives insight into its physiological properties and phylogenetic relationships.</title>
        <authorList>
            <person name="Imhoff J.F."/>
            <person name="Meyer T.E."/>
            <person name="Kyndt J.A."/>
        </authorList>
    </citation>
    <scope>NUCLEOTIDE SEQUENCE [LARGE SCALE GENOMIC DNA]</scope>
    <source>
        <strain evidence="3 4">DSM 216</strain>
    </source>
</reference>
<dbReference type="EMBL" id="JABVCQ010000031">
    <property type="protein sequence ID" value="MBB1126963.1"/>
    <property type="molecule type" value="Genomic_DNA"/>
</dbReference>
<accession>A0A839HDJ2</accession>
<dbReference type="Pfam" id="PF01965">
    <property type="entry name" value="DJ-1_PfpI"/>
    <property type="match status" value="1"/>
</dbReference>
<dbReference type="PANTHER" id="PTHR48094:SF12">
    <property type="entry name" value="PARKINSON DISEASE PROTEIN 7 HOMOLOG"/>
    <property type="match status" value="1"/>
</dbReference>
<keyword evidence="4" id="KW-1185">Reference proteome</keyword>
<dbReference type="AlphaFoldDB" id="A0A839HDJ2"/>
<dbReference type="InterPro" id="IPR002818">
    <property type="entry name" value="DJ-1/PfpI"/>
</dbReference>
<comment type="caution">
    <text evidence="3">The sequence shown here is derived from an EMBL/GenBank/DDBJ whole genome shotgun (WGS) entry which is preliminary data.</text>
</comment>
<evidence type="ECO:0000256" key="1">
    <source>
        <dbReference type="ARBA" id="ARBA00022737"/>
    </source>
</evidence>
<dbReference type="PANTHER" id="PTHR48094">
    <property type="entry name" value="PROTEIN/NUCLEIC ACID DEGLYCASE DJ-1-RELATED"/>
    <property type="match status" value="1"/>
</dbReference>
<gene>
    <name evidence="3" type="ORF">HUK38_12120</name>
</gene>
<sequence length="187" mass="19986">MPRVMIPLANGCEELEAVTLIDLLRRAEIEVVTVGLENGEVAMPITASRGTRLIPDQPLAAVINDDFDMIILPGGLPGAEYLDQDPRIHQLLQRHAAAGHYTAAICAAPRVLAHAGLLNGRHATVYPSAMTAANYPDIHLQSDAVVVDGKVITSRGPGTAMDFALMLIELLVGATQRQRVEAGLVRD</sequence>
<dbReference type="FunFam" id="3.40.50.880:FF:000015">
    <property type="entry name" value="Protein DJ-1 homolog C"/>
    <property type="match status" value="1"/>
</dbReference>
<dbReference type="Gene3D" id="3.40.50.880">
    <property type="match status" value="1"/>
</dbReference>
<dbReference type="GO" id="GO:0005737">
    <property type="term" value="C:cytoplasm"/>
    <property type="evidence" value="ECO:0007669"/>
    <property type="project" value="UniProtKB-ARBA"/>
</dbReference>
<proteinExistence type="predicted"/>
<name>A0A839HDJ2_9GAMM</name>
<dbReference type="NCBIfam" id="TIGR01383">
    <property type="entry name" value="not_thiJ"/>
    <property type="match status" value="1"/>
</dbReference>
<dbReference type="InterPro" id="IPR050325">
    <property type="entry name" value="Prot/Nucl_acid_deglycase"/>
</dbReference>
<dbReference type="InterPro" id="IPR029062">
    <property type="entry name" value="Class_I_gatase-like"/>
</dbReference>
<feature type="domain" description="DJ-1/PfpI" evidence="2">
    <location>
        <begin position="3"/>
        <end position="169"/>
    </location>
</feature>
<organism evidence="3 4">
    <name type="scientific">Thiospirillum jenense</name>
    <dbReference type="NCBI Taxonomy" id="1653858"/>
    <lineage>
        <taxon>Bacteria</taxon>
        <taxon>Pseudomonadati</taxon>
        <taxon>Pseudomonadota</taxon>
        <taxon>Gammaproteobacteria</taxon>
        <taxon>Chromatiales</taxon>
        <taxon>Chromatiaceae</taxon>
        <taxon>Thiospirillum</taxon>
    </lineage>
</organism>
<dbReference type="RefSeq" id="WP_182584591.1">
    <property type="nucleotide sequence ID" value="NZ_JABVCQ010000031.1"/>
</dbReference>
<dbReference type="Proteomes" id="UP000548632">
    <property type="component" value="Unassembled WGS sequence"/>
</dbReference>
<protein>
    <submittedName>
        <fullName evidence="3">DJ-1/PfpI family protein</fullName>
    </submittedName>
</protein>
<dbReference type="InterPro" id="IPR006287">
    <property type="entry name" value="DJ-1"/>
</dbReference>
<evidence type="ECO:0000259" key="2">
    <source>
        <dbReference type="Pfam" id="PF01965"/>
    </source>
</evidence>
<evidence type="ECO:0000313" key="3">
    <source>
        <dbReference type="EMBL" id="MBB1126963.1"/>
    </source>
</evidence>
<dbReference type="SUPFAM" id="SSF52317">
    <property type="entry name" value="Class I glutamine amidotransferase-like"/>
    <property type="match status" value="1"/>
</dbReference>
<evidence type="ECO:0000313" key="4">
    <source>
        <dbReference type="Proteomes" id="UP000548632"/>
    </source>
</evidence>
<keyword evidence="1" id="KW-0677">Repeat</keyword>